<comment type="caution">
    <text evidence="2">The sequence shown here is derived from an EMBL/GenBank/DDBJ whole genome shotgun (WGS) entry which is preliminary data.</text>
</comment>
<feature type="compositionally biased region" description="Low complexity" evidence="1">
    <location>
        <begin position="24"/>
        <end position="37"/>
    </location>
</feature>
<feature type="compositionally biased region" description="Polar residues" evidence="1">
    <location>
        <begin position="55"/>
        <end position="67"/>
    </location>
</feature>
<proteinExistence type="predicted"/>
<reference evidence="2" key="1">
    <citation type="submission" date="2017-08" db="EMBL/GenBank/DDBJ databases">
        <authorList>
            <person name="Polle J.E."/>
            <person name="Barry K."/>
            <person name="Cushman J."/>
            <person name="Schmutz J."/>
            <person name="Tran D."/>
            <person name="Hathwaick L.T."/>
            <person name="Yim W.C."/>
            <person name="Jenkins J."/>
            <person name="Mckie-Krisberg Z.M."/>
            <person name="Prochnik S."/>
            <person name="Lindquist E."/>
            <person name="Dockter R.B."/>
            <person name="Adam C."/>
            <person name="Molina H."/>
            <person name="Bunkerborg J."/>
            <person name="Jin E."/>
            <person name="Buchheim M."/>
            <person name="Magnuson J."/>
        </authorList>
    </citation>
    <scope>NUCLEOTIDE SEQUENCE</scope>
    <source>
        <strain evidence="2">CCAP 19/18</strain>
    </source>
</reference>
<dbReference type="Proteomes" id="UP000815325">
    <property type="component" value="Unassembled WGS sequence"/>
</dbReference>
<dbReference type="EMBL" id="MU071457">
    <property type="protein sequence ID" value="KAF5826040.1"/>
    <property type="molecule type" value="Genomic_DNA"/>
</dbReference>
<evidence type="ECO:0000256" key="1">
    <source>
        <dbReference type="SAM" id="MobiDB-lite"/>
    </source>
</evidence>
<dbReference type="PANTHER" id="PTHR48313">
    <property type="entry name" value="TPR_REGION DOMAIN-CONTAINING PROTEIN"/>
    <property type="match status" value="1"/>
</dbReference>
<accession>A0ABQ7FUE5</accession>
<feature type="region of interest" description="Disordered" evidence="1">
    <location>
        <begin position="1"/>
        <end position="117"/>
    </location>
</feature>
<dbReference type="PANTHER" id="PTHR48313:SF1">
    <property type="entry name" value="OUTER ENVELOPE PROTEIN 61"/>
    <property type="match status" value="1"/>
</dbReference>
<sequence length="170" mass="18015">MAKESGAPVSPEMARMAAESFKTMPPDQIQAMAAQAAQRRDRTAPPPPTQPSASNPLPATSSSLAAPQQNHQQQQQQSHQQQQQQQQQQQSPSTVGATPSGLPVPGGMPEITPEMAKMAGEMMRSMPPEQLQAMMESMGGGAAGVPKMSPEMIKMASSMMGSMSPEDMAR</sequence>
<keyword evidence="3" id="KW-1185">Reference proteome</keyword>
<evidence type="ECO:0000313" key="2">
    <source>
        <dbReference type="EMBL" id="KAF5826040.1"/>
    </source>
</evidence>
<organism evidence="2 3">
    <name type="scientific">Dunaliella salina</name>
    <name type="common">Green alga</name>
    <name type="synonym">Protococcus salinus</name>
    <dbReference type="NCBI Taxonomy" id="3046"/>
    <lineage>
        <taxon>Eukaryota</taxon>
        <taxon>Viridiplantae</taxon>
        <taxon>Chlorophyta</taxon>
        <taxon>core chlorophytes</taxon>
        <taxon>Chlorophyceae</taxon>
        <taxon>CS clade</taxon>
        <taxon>Chlamydomonadales</taxon>
        <taxon>Dunaliellaceae</taxon>
        <taxon>Dunaliella</taxon>
    </lineage>
</organism>
<protein>
    <submittedName>
        <fullName evidence="2">Uncharacterized protein</fullName>
    </submittedName>
</protein>
<evidence type="ECO:0000313" key="3">
    <source>
        <dbReference type="Proteomes" id="UP000815325"/>
    </source>
</evidence>
<name>A0ABQ7FUE5_DUNSA</name>
<feature type="compositionally biased region" description="Low complexity" evidence="1">
    <location>
        <begin position="68"/>
        <end position="91"/>
    </location>
</feature>
<gene>
    <name evidence="2" type="ORF">DUNSADRAFT_5265</name>
</gene>